<feature type="region of interest" description="Disordered" evidence="3">
    <location>
        <begin position="825"/>
        <end position="850"/>
    </location>
</feature>
<dbReference type="InterPro" id="IPR036864">
    <property type="entry name" value="Zn2-C6_fun-type_DNA-bd_sf"/>
</dbReference>
<dbReference type="PANTHER" id="PTHR46910:SF38">
    <property type="entry name" value="ZN(2)-C6 FUNGAL-TYPE DOMAIN-CONTAINING PROTEIN"/>
    <property type="match status" value="1"/>
</dbReference>
<sequence>MSSDEQDVPSSIPQGWKKRRLQGACDTCRRKALKCDSANMPGNRCSNCIAFSLECTHSEPPKKRGPKSAYVDNLEKRVKELEETLRKVSAGGNLQDLTSKDAPNNTPSPPSLSNISGGSPLPIHPPSADSPSSTAVTHDDEDLAHIALAEHLKLLSLDAVDKRFFGDSSGFMLMKSAHVVKSEFTGVDSFNSRHFKRPKFWTAQHWEIPQQHTPTYTFPENDLLVHLISLYFEKVNAFLPVLHAPTFKRNITQGLHLRNHQFGATVLLVCALASRYSEDPRVLAISGEELSAGWQWYRQVEVIRQSLFEIPTLFELQVYCLATLYLIGSSCPQASWTLVSIGIRFAQELGVHRRKPDGYKWTTEAELKKRAFWVLVSLDRLISCFVGRPSSIRDEDFDVEPPIEVDDEFWENPDPTLAFQQPPDKPSVVSCFIWHLKLCEILAFTLRTLYSTKKSKILLGLVGDWEAATVAELDSSLNSWVNSIPEHLRWDPNRTDKLFFQQSAFLYIQYYHCQIQTHRPFLQRKSSISFPSLAICTNSARACIHVAEVHAQRGIVGLPYVLNACFTAAVVLLFNIWGSKRAGIRIDPQRELWDVQKMIGIFNACDRWTVAGRFCDILAELARDLNPADLVAPTKKRSRDSDTPMCTSSGASGQHSTQSPFTEQLHNGIPSETPNMPFVSHSHTTSPYGQPAELQRSFNPNTAPVNVGHTQTAPPMDQYNKNYKVSVPVSSNMPDYVGTYIPQPSSLSNQIDHTVFDSLFADSHAYLPKAPHENMGSFQVGPHVQNQHIHNAALAEALDLNANLWMSAPTSFNFDDWGRYVERERDMFSSDGQGQSSDSSPGVYPDSQRV</sequence>
<dbReference type="InterPro" id="IPR050987">
    <property type="entry name" value="AtrR-like"/>
</dbReference>
<dbReference type="AlphaFoldDB" id="A0A8H5GTA9"/>
<evidence type="ECO:0000313" key="6">
    <source>
        <dbReference type="Proteomes" id="UP000559256"/>
    </source>
</evidence>
<dbReference type="SMART" id="SM00066">
    <property type="entry name" value="GAL4"/>
    <property type="match status" value="1"/>
</dbReference>
<feature type="domain" description="Zn(2)-C6 fungal-type" evidence="4">
    <location>
        <begin position="24"/>
        <end position="57"/>
    </location>
</feature>
<reference evidence="5 6" key="1">
    <citation type="journal article" date="2020" name="ISME J.">
        <title>Uncovering the hidden diversity of litter-decomposition mechanisms in mushroom-forming fungi.</title>
        <authorList>
            <person name="Floudas D."/>
            <person name="Bentzer J."/>
            <person name="Ahren D."/>
            <person name="Johansson T."/>
            <person name="Persson P."/>
            <person name="Tunlid A."/>
        </authorList>
    </citation>
    <scope>NUCLEOTIDE SEQUENCE [LARGE SCALE GENOMIC DNA]</scope>
    <source>
        <strain evidence="5 6">CBS 291.85</strain>
    </source>
</reference>
<evidence type="ECO:0000256" key="2">
    <source>
        <dbReference type="ARBA" id="ARBA00023242"/>
    </source>
</evidence>
<keyword evidence="2" id="KW-0539">Nucleus</keyword>
<protein>
    <recommendedName>
        <fullName evidence="4">Zn(2)-C6 fungal-type domain-containing protein</fullName>
    </recommendedName>
</protein>
<accession>A0A8H5GTA9</accession>
<feature type="compositionally biased region" description="Polar residues" evidence="3">
    <location>
        <begin position="696"/>
        <end position="720"/>
    </location>
</feature>
<gene>
    <name evidence="5" type="ORF">D9758_001905</name>
</gene>
<keyword evidence="1" id="KW-0479">Metal-binding</keyword>
<feature type="compositionally biased region" description="Polar residues" evidence="3">
    <location>
        <begin position="644"/>
        <end position="674"/>
    </location>
</feature>
<dbReference type="OrthoDB" id="4456959at2759"/>
<evidence type="ECO:0000256" key="1">
    <source>
        <dbReference type="ARBA" id="ARBA00022723"/>
    </source>
</evidence>
<dbReference type="GO" id="GO:0000981">
    <property type="term" value="F:DNA-binding transcription factor activity, RNA polymerase II-specific"/>
    <property type="evidence" value="ECO:0007669"/>
    <property type="project" value="InterPro"/>
</dbReference>
<dbReference type="GO" id="GO:0006351">
    <property type="term" value="P:DNA-templated transcription"/>
    <property type="evidence" value="ECO:0007669"/>
    <property type="project" value="InterPro"/>
</dbReference>
<dbReference type="InterPro" id="IPR001138">
    <property type="entry name" value="Zn2Cys6_DnaBD"/>
</dbReference>
<feature type="region of interest" description="Disordered" evidence="3">
    <location>
        <begin position="632"/>
        <end position="720"/>
    </location>
</feature>
<dbReference type="Proteomes" id="UP000559256">
    <property type="component" value="Unassembled WGS sequence"/>
</dbReference>
<organism evidence="5 6">
    <name type="scientific">Tetrapyrgos nigripes</name>
    <dbReference type="NCBI Taxonomy" id="182062"/>
    <lineage>
        <taxon>Eukaryota</taxon>
        <taxon>Fungi</taxon>
        <taxon>Dikarya</taxon>
        <taxon>Basidiomycota</taxon>
        <taxon>Agaricomycotina</taxon>
        <taxon>Agaricomycetes</taxon>
        <taxon>Agaricomycetidae</taxon>
        <taxon>Agaricales</taxon>
        <taxon>Marasmiineae</taxon>
        <taxon>Marasmiaceae</taxon>
        <taxon>Tetrapyrgos</taxon>
    </lineage>
</organism>
<feature type="compositionally biased region" description="Low complexity" evidence="3">
    <location>
        <begin position="829"/>
        <end position="840"/>
    </location>
</feature>
<dbReference type="CDD" id="cd00067">
    <property type="entry name" value="GAL4"/>
    <property type="match status" value="1"/>
</dbReference>
<dbReference type="Pfam" id="PF00172">
    <property type="entry name" value="Zn_clus"/>
    <property type="match status" value="1"/>
</dbReference>
<dbReference type="InterPro" id="IPR007219">
    <property type="entry name" value="XnlR_reg_dom"/>
</dbReference>
<dbReference type="EMBL" id="JAACJM010000010">
    <property type="protein sequence ID" value="KAF5370577.1"/>
    <property type="molecule type" value="Genomic_DNA"/>
</dbReference>
<dbReference type="GO" id="GO:0003677">
    <property type="term" value="F:DNA binding"/>
    <property type="evidence" value="ECO:0007669"/>
    <property type="project" value="InterPro"/>
</dbReference>
<evidence type="ECO:0000313" key="5">
    <source>
        <dbReference type="EMBL" id="KAF5370577.1"/>
    </source>
</evidence>
<dbReference type="SMART" id="SM00906">
    <property type="entry name" value="Fungal_trans"/>
    <property type="match status" value="1"/>
</dbReference>
<dbReference type="PANTHER" id="PTHR46910">
    <property type="entry name" value="TRANSCRIPTION FACTOR PDR1"/>
    <property type="match status" value="1"/>
</dbReference>
<dbReference type="SUPFAM" id="SSF57701">
    <property type="entry name" value="Zn2/Cys6 DNA-binding domain"/>
    <property type="match status" value="1"/>
</dbReference>
<keyword evidence="6" id="KW-1185">Reference proteome</keyword>
<feature type="region of interest" description="Disordered" evidence="3">
    <location>
        <begin position="1"/>
        <end position="21"/>
    </location>
</feature>
<proteinExistence type="predicted"/>
<name>A0A8H5GTA9_9AGAR</name>
<dbReference type="CDD" id="cd12148">
    <property type="entry name" value="fungal_TF_MHR"/>
    <property type="match status" value="1"/>
</dbReference>
<feature type="region of interest" description="Disordered" evidence="3">
    <location>
        <begin position="86"/>
        <end position="137"/>
    </location>
</feature>
<evidence type="ECO:0000256" key="3">
    <source>
        <dbReference type="SAM" id="MobiDB-lite"/>
    </source>
</evidence>
<dbReference type="Pfam" id="PF04082">
    <property type="entry name" value="Fungal_trans"/>
    <property type="match status" value="1"/>
</dbReference>
<dbReference type="PROSITE" id="PS50048">
    <property type="entry name" value="ZN2_CY6_FUNGAL_2"/>
    <property type="match status" value="1"/>
</dbReference>
<evidence type="ECO:0000259" key="4">
    <source>
        <dbReference type="PROSITE" id="PS50048"/>
    </source>
</evidence>
<dbReference type="GO" id="GO:0008270">
    <property type="term" value="F:zinc ion binding"/>
    <property type="evidence" value="ECO:0007669"/>
    <property type="project" value="InterPro"/>
</dbReference>
<dbReference type="Gene3D" id="4.10.240.10">
    <property type="entry name" value="Zn(2)-C6 fungal-type DNA-binding domain"/>
    <property type="match status" value="1"/>
</dbReference>
<comment type="caution">
    <text evidence="5">The sequence shown here is derived from an EMBL/GenBank/DDBJ whole genome shotgun (WGS) entry which is preliminary data.</text>
</comment>